<dbReference type="EnsemblPlants" id="TraesCS5A02G058800.1">
    <property type="protein sequence ID" value="TraesCS5A02G058800.1.cds1"/>
    <property type="gene ID" value="TraesCS5A02G058800"/>
</dbReference>
<dbReference type="Gramene" id="TraesCS5A03G0150400.1">
    <property type="protein sequence ID" value="TraesCS5A03G0150400.1.CDS1"/>
    <property type="gene ID" value="TraesCS5A03G0150400"/>
</dbReference>
<evidence type="ECO:0000256" key="2">
    <source>
        <dbReference type="ARBA" id="ARBA00023157"/>
    </source>
</evidence>
<dbReference type="Gramene" id="TraesCAD_scaffold_066630_01G000100.1">
    <property type="protein sequence ID" value="TraesCAD_scaffold_066630_01G000100.1"/>
    <property type="gene ID" value="TraesCAD_scaffold_066630_01G000100"/>
</dbReference>
<evidence type="ECO:0000256" key="4">
    <source>
        <dbReference type="SAM" id="MobiDB-lite"/>
    </source>
</evidence>
<dbReference type="Proteomes" id="UP000019116">
    <property type="component" value="Chromosome 5A"/>
</dbReference>
<dbReference type="SUPFAM" id="SSF101148">
    <property type="entry name" value="Plant invertase/pectin methylesterase inhibitor"/>
    <property type="match status" value="1"/>
</dbReference>
<dbReference type="InterPro" id="IPR006501">
    <property type="entry name" value="Pectinesterase_inhib_dom"/>
</dbReference>
<dbReference type="PANTHER" id="PTHR35357:SF4">
    <property type="entry name" value="PECTINESTERASE INHIBITOR DOMAIN CONTAINING PROTEIN"/>
    <property type="match status" value="1"/>
</dbReference>
<dbReference type="PANTHER" id="PTHR35357">
    <property type="entry name" value="OS02G0537100 PROTEIN"/>
    <property type="match status" value="1"/>
</dbReference>
<dbReference type="AlphaFoldDB" id="A0A3B6KAK5"/>
<keyword evidence="7" id="KW-1185">Reference proteome</keyword>
<dbReference type="SMART" id="SM00856">
    <property type="entry name" value="PMEI"/>
    <property type="match status" value="1"/>
</dbReference>
<dbReference type="Pfam" id="PF04043">
    <property type="entry name" value="PMEI"/>
    <property type="match status" value="1"/>
</dbReference>
<dbReference type="SMR" id="A0A3B6KAK5"/>
<protein>
    <recommendedName>
        <fullName evidence="5">Pectinesterase inhibitor domain-containing protein</fullName>
    </recommendedName>
</protein>
<gene>
    <name evidence="6" type="primary">LOC123106579</name>
</gene>
<dbReference type="Gene3D" id="1.20.140.40">
    <property type="entry name" value="Invertase/pectin methylesterase inhibitor family protein"/>
    <property type="match status" value="1"/>
</dbReference>
<reference evidence="6" key="1">
    <citation type="submission" date="2018-08" db="EMBL/GenBank/DDBJ databases">
        <authorList>
            <person name="Rossello M."/>
        </authorList>
    </citation>
    <scope>NUCLEOTIDE SEQUENCE [LARGE SCALE GENOMIC DNA]</scope>
    <source>
        <strain evidence="6">cv. Chinese Spring</strain>
    </source>
</reference>
<dbReference type="InterPro" id="IPR035513">
    <property type="entry name" value="Invertase/methylesterase_inhib"/>
</dbReference>
<dbReference type="RefSeq" id="XP_044384627.1">
    <property type="nucleotide sequence ID" value="XM_044528692.1"/>
</dbReference>
<evidence type="ECO:0000256" key="3">
    <source>
        <dbReference type="ARBA" id="ARBA00038471"/>
    </source>
</evidence>
<proteinExistence type="inferred from homology"/>
<organism evidence="6">
    <name type="scientific">Triticum aestivum</name>
    <name type="common">Wheat</name>
    <dbReference type="NCBI Taxonomy" id="4565"/>
    <lineage>
        <taxon>Eukaryota</taxon>
        <taxon>Viridiplantae</taxon>
        <taxon>Streptophyta</taxon>
        <taxon>Embryophyta</taxon>
        <taxon>Tracheophyta</taxon>
        <taxon>Spermatophyta</taxon>
        <taxon>Magnoliopsida</taxon>
        <taxon>Liliopsida</taxon>
        <taxon>Poales</taxon>
        <taxon>Poaceae</taxon>
        <taxon>BOP clade</taxon>
        <taxon>Pooideae</taxon>
        <taxon>Triticodae</taxon>
        <taxon>Triticeae</taxon>
        <taxon>Triticinae</taxon>
        <taxon>Triticum</taxon>
    </lineage>
</organism>
<keyword evidence="2" id="KW-1015">Disulfide bond</keyword>
<feature type="compositionally biased region" description="Polar residues" evidence="4">
    <location>
        <begin position="22"/>
        <end position="35"/>
    </location>
</feature>
<feature type="compositionally biased region" description="Basic and acidic residues" evidence="4">
    <location>
        <begin position="36"/>
        <end position="47"/>
    </location>
</feature>
<comment type="similarity">
    <text evidence="3">Belongs to the PMEI family.</text>
</comment>
<evidence type="ECO:0000256" key="1">
    <source>
        <dbReference type="ARBA" id="ARBA00022729"/>
    </source>
</evidence>
<reference evidence="6" key="2">
    <citation type="submission" date="2018-10" db="UniProtKB">
        <authorList>
            <consortium name="EnsemblPlants"/>
        </authorList>
    </citation>
    <scope>IDENTIFICATION</scope>
</reference>
<feature type="region of interest" description="Disordered" evidence="4">
    <location>
        <begin position="22"/>
        <end position="56"/>
    </location>
</feature>
<dbReference type="KEGG" id="taes:123106579"/>
<dbReference type="Gramene" id="TraesCS5A02G058800.1">
    <property type="protein sequence ID" value="TraesCS5A02G058800.1.cds1"/>
    <property type="gene ID" value="TraesCS5A02G058800"/>
</dbReference>
<evidence type="ECO:0000313" key="6">
    <source>
        <dbReference type="EnsemblPlants" id="TraesCS5A02G058800.1.cds1"/>
    </source>
</evidence>
<sequence length="248" mass="25932">MGQTQAPHACMHAYALIHSSAHLPTTTPGNETNTSELDHTSVHERQCSQRQANNHHQQAMTFRGSSLLLFLLLALAPAIQVQAAPTAGAPVVDTVADSCNAIRDFVDYAFCAAALRSSGPGASTADRHVHLLVAADLAAARGTSARDAATAMARDERDPGARDGLEACGILYGATSVPALQFMRGYAAARAWDRARSLLSLTGQAGIGCEAALAGAPEAKGRMAAANREFDQLSTMATALLNRVDRQG</sequence>
<dbReference type="GO" id="GO:0004857">
    <property type="term" value="F:enzyme inhibitor activity"/>
    <property type="evidence" value="ECO:0007669"/>
    <property type="project" value="InterPro"/>
</dbReference>
<name>A0A3B6KAK5_WHEAT</name>
<evidence type="ECO:0000313" key="7">
    <source>
        <dbReference type="Proteomes" id="UP000019116"/>
    </source>
</evidence>
<dbReference type="OrthoDB" id="689791at2759"/>
<feature type="domain" description="Pectinesterase inhibitor" evidence="5">
    <location>
        <begin position="90"/>
        <end position="240"/>
    </location>
</feature>
<accession>A0A3B6KAK5</accession>
<dbReference type="GeneID" id="123106579"/>
<evidence type="ECO:0000259" key="5">
    <source>
        <dbReference type="SMART" id="SM00856"/>
    </source>
</evidence>
<dbReference type="NCBIfam" id="TIGR01614">
    <property type="entry name" value="PME_inhib"/>
    <property type="match status" value="1"/>
</dbReference>
<keyword evidence="1" id="KW-0732">Signal</keyword>
<dbReference type="Gramene" id="TraesWEE_scaffold_028372_01G000200.1">
    <property type="protein sequence ID" value="TraesWEE_scaffold_028372_01G000200.1"/>
    <property type="gene ID" value="TraesWEE_scaffold_028372_01G000200"/>
</dbReference>